<evidence type="ECO:0000256" key="1">
    <source>
        <dbReference type="SAM" id="MobiDB-lite"/>
    </source>
</evidence>
<comment type="caution">
    <text evidence="2">The sequence shown here is derived from an EMBL/GenBank/DDBJ whole genome shotgun (WGS) entry which is preliminary data.</text>
</comment>
<evidence type="ECO:0000313" key="3">
    <source>
        <dbReference type="Proteomes" id="UP000245119"/>
    </source>
</evidence>
<dbReference type="EMBL" id="PZQS01000009">
    <property type="protein sequence ID" value="PVD24075.1"/>
    <property type="molecule type" value="Genomic_DNA"/>
</dbReference>
<name>A0A2T7NSC8_POMCA</name>
<sequence length="63" mass="7061">MKVPRREVRRRLHAALSAPPRKDDNRSASLHSVACLEDDSSQLVAHFSVTHIEYAPSLTVQPI</sequence>
<feature type="region of interest" description="Disordered" evidence="1">
    <location>
        <begin position="1"/>
        <end position="29"/>
    </location>
</feature>
<protein>
    <submittedName>
        <fullName evidence="2">Uncharacterized protein</fullName>
    </submittedName>
</protein>
<accession>A0A2T7NSC8</accession>
<proteinExistence type="predicted"/>
<dbReference type="AlphaFoldDB" id="A0A2T7NSC8"/>
<dbReference type="Proteomes" id="UP000245119">
    <property type="component" value="Linkage Group LG9"/>
</dbReference>
<evidence type="ECO:0000313" key="2">
    <source>
        <dbReference type="EMBL" id="PVD24075.1"/>
    </source>
</evidence>
<gene>
    <name evidence="2" type="ORF">C0Q70_14545</name>
</gene>
<keyword evidence="3" id="KW-1185">Reference proteome</keyword>
<reference evidence="2 3" key="1">
    <citation type="submission" date="2018-04" db="EMBL/GenBank/DDBJ databases">
        <title>The genome of golden apple snail Pomacea canaliculata provides insight into stress tolerance and invasive adaptation.</title>
        <authorList>
            <person name="Liu C."/>
            <person name="Liu B."/>
            <person name="Ren Y."/>
            <person name="Zhang Y."/>
            <person name="Wang H."/>
            <person name="Li S."/>
            <person name="Jiang F."/>
            <person name="Yin L."/>
            <person name="Zhang G."/>
            <person name="Qian W."/>
            <person name="Fan W."/>
        </authorList>
    </citation>
    <scope>NUCLEOTIDE SEQUENCE [LARGE SCALE GENOMIC DNA]</scope>
    <source>
        <strain evidence="2">SZHN2017</strain>
        <tissue evidence="2">Muscle</tissue>
    </source>
</reference>
<organism evidence="2 3">
    <name type="scientific">Pomacea canaliculata</name>
    <name type="common">Golden apple snail</name>
    <dbReference type="NCBI Taxonomy" id="400727"/>
    <lineage>
        <taxon>Eukaryota</taxon>
        <taxon>Metazoa</taxon>
        <taxon>Spiralia</taxon>
        <taxon>Lophotrochozoa</taxon>
        <taxon>Mollusca</taxon>
        <taxon>Gastropoda</taxon>
        <taxon>Caenogastropoda</taxon>
        <taxon>Architaenioglossa</taxon>
        <taxon>Ampullarioidea</taxon>
        <taxon>Ampullariidae</taxon>
        <taxon>Pomacea</taxon>
    </lineage>
</organism>